<dbReference type="InterPro" id="IPR009110">
    <property type="entry name" value="Nuc_rcpt_coact"/>
</dbReference>
<gene>
    <name evidence="7" type="ORF">HCN44_003238</name>
</gene>
<evidence type="ECO:0000259" key="6">
    <source>
        <dbReference type="Pfam" id="PF09030"/>
    </source>
</evidence>
<dbReference type="OrthoDB" id="7700330at2759"/>
<dbReference type="Gene3D" id="1.10.1630.10">
    <property type="entry name" value="Nuclear receptor coactivator, CREB-bp-like, interlocking domain"/>
    <property type="match status" value="2"/>
</dbReference>
<dbReference type="GO" id="GO:0003713">
    <property type="term" value="F:transcription coactivator activity"/>
    <property type="evidence" value="ECO:0007669"/>
    <property type="project" value="InterPro"/>
</dbReference>
<evidence type="ECO:0000256" key="3">
    <source>
        <dbReference type="ARBA" id="ARBA00023163"/>
    </source>
</evidence>
<keyword evidence="1" id="KW-0677">Repeat</keyword>
<proteinExistence type="predicted"/>
<evidence type="ECO:0000256" key="1">
    <source>
        <dbReference type="ARBA" id="ARBA00022737"/>
    </source>
</evidence>
<evidence type="ECO:0000313" key="8">
    <source>
        <dbReference type="Proteomes" id="UP000639338"/>
    </source>
</evidence>
<feature type="region of interest" description="Disordered" evidence="5">
    <location>
        <begin position="341"/>
        <end position="383"/>
    </location>
</feature>
<accession>A0A834XID0</accession>
<feature type="compositionally biased region" description="Polar residues" evidence="5">
    <location>
        <begin position="341"/>
        <end position="363"/>
    </location>
</feature>
<sequence>MSMLPNNGISGGYEPASVGPPIANLSVQSKQLLEQILQILRNPNTLTPEHESQLLQILESNPPLMDEFLRQTDINLKPSTQTPPAHVLQIVQQIQEEAARQQAPHGSYGIVNQSNIGPVQGGVVGNIGGNVHIQPPTMQRSMLHNPQSSHFMPPPMQRSMPVPMLNNPQDTHFMPPPMQGSMPVPMLNNPQGTHFMPPPMQHSMPVPMLNNPQGTHFMPPPMQHSMPVPMLNNPQSTNFMPMGQWRPIYQPYAFMQQNPDLRQQAPQQIMQQVQVQQQQQQQQQQVQQQHPGQPGLYMEAGPMSRLPSVIGNGVVPGGVGVGGGPGVGPPNANVNMQSKQPLQQLLQTLRSPPGSPEQQSQILQILKKDTTQQQPPTPNPSDH</sequence>
<keyword evidence="4" id="KW-0539">Nucleus</keyword>
<dbReference type="GO" id="GO:0000123">
    <property type="term" value="C:histone acetyltransferase complex"/>
    <property type="evidence" value="ECO:0007669"/>
    <property type="project" value="InterPro"/>
</dbReference>
<evidence type="ECO:0000313" key="7">
    <source>
        <dbReference type="EMBL" id="KAF7987476.1"/>
    </source>
</evidence>
<reference evidence="7 8" key="1">
    <citation type="submission" date="2020-08" db="EMBL/GenBank/DDBJ databases">
        <title>Aphidius gifuensis genome sequencing and assembly.</title>
        <authorList>
            <person name="Du Z."/>
        </authorList>
    </citation>
    <scope>NUCLEOTIDE SEQUENCE [LARGE SCALE GENOMIC DNA]</scope>
    <source>
        <strain evidence="7">YNYX2018</strain>
        <tissue evidence="7">Adults</tissue>
    </source>
</reference>
<dbReference type="EMBL" id="JACMRX010000006">
    <property type="protein sequence ID" value="KAF7987476.1"/>
    <property type="molecule type" value="Genomic_DNA"/>
</dbReference>
<dbReference type="GO" id="GO:0005634">
    <property type="term" value="C:nucleus"/>
    <property type="evidence" value="ECO:0007669"/>
    <property type="project" value="InterPro"/>
</dbReference>
<dbReference type="InterPro" id="IPR037073">
    <property type="entry name" value="Nuc_rcpt_coact_CREBbp_sf"/>
</dbReference>
<evidence type="ECO:0000256" key="2">
    <source>
        <dbReference type="ARBA" id="ARBA00023015"/>
    </source>
</evidence>
<name>A0A834XID0_APHGI</name>
<organism evidence="7 8">
    <name type="scientific">Aphidius gifuensis</name>
    <name type="common">Parasitoid wasp</name>
    <dbReference type="NCBI Taxonomy" id="684658"/>
    <lineage>
        <taxon>Eukaryota</taxon>
        <taxon>Metazoa</taxon>
        <taxon>Ecdysozoa</taxon>
        <taxon>Arthropoda</taxon>
        <taxon>Hexapoda</taxon>
        <taxon>Insecta</taxon>
        <taxon>Pterygota</taxon>
        <taxon>Neoptera</taxon>
        <taxon>Endopterygota</taxon>
        <taxon>Hymenoptera</taxon>
        <taxon>Apocrita</taxon>
        <taxon>Ichneumonoidea</taxon>
        <taxon>Braconidae</taxon>
        <taxon>Aphidiinae</taxon>
        <taxon>Aphidius</taxon>
    </lineage>
</organism>
<dbReference type="AlphaFoldDB" id="A0A834XID0"/>
<protein>
    <recommendedName>
        <fullName evidence="6">Nuclear receptor coactivator CREB-bp-like interlocking domain-containing protein</fullName>
    </recommendedName>
</protein>
<dbReference type="SUPFAM" id="SSF69125">
    <property type="entry name" value="Nuclear receptor coactivator interlocking domain"/>
    <property type="match status" value="1"/>
</dbReference>
<keyword evidence="3" id="KW-0804">Transcription</keyword>
<feature type="region of interest" description="Disordered" evidence="5">
    <location>
        <begin position="282"/>
        <end position="311"/>
    </location>
</feature>
<dbReference type="Pfam" id="PF09030">
    <property type="entry name" value="Creb_binding"/>
    <property type="match status" value="1"/>
</dbReference>
<comment type="caution">
    <text evidence="7">The sequence shown here is derived from an EMBL/GenBank/DDBJ whole genome shotgun (WGS) entry which is preliminary data.</text>
</comment>
<keyword evidence="2" id="KW-0805">Transcription regulation</keyword>
<evidence type="ECO:0000256" key="4">
    <source>
        <dbReference type="ARBA" id="ARBA00023242"/>
    </source>
</evidence>
<dbReference type="InterPro" id="IPR014744">
    <property type="entry name" value="Nuc_rcpt_coact_CREBbp"/>
</dbReference>
<feature type="domain" description="Nuclear receptor coactivator CREB-bp-like interlocking" evidence="6">
    <location>
        <begin position="28"/>
        <end position="73"/>
    </location>
</feature>
<dbReference type="GO" id="GO:0004402">
    <property type="term" value="F:histone acetyltransferase activity"/>
    <property type="evidence" value="ECO:0007669"/>
    <property type="project" value="InterPro"/>
</dbReference>
<keyword evidence="8" id="KW-1185">Reference proteome</keyword>
<evidence type="ECO:0000256" key="5">
    <source>
        <dbReference type="SAM" id="MobiDB-lite"/>
    </source>
</evidence>
<dbReference type="Proteomes" id="UP000639338">
    <property type="component" value="Unassembled WGS sequence"/>
</dbReference>